<keyword evidence="3" id="KW-0963">Cytoplasm</keyword>
<dbReference type="Proteomes" id="UP000682733">
    <property type="component" value="Unassembled WGS sequence"/>
</dbReference>
<name>A0A8S2VWN3_9BILA</name>
<feature type="domain" description="Enkurin" evidence="6">
    <location>
        <begin position="1"/>
        <end position="49"/>
    </location>
</feature>
<evidence type="ECO:0000259" key="6">
    <source>
        <dbReference type="PROSITE" id="PS51665"/>
    </source>
</evidence>
<dbReference type="InterPro" id="IPR052102">
    <property type="entry name" value="Enkurin_domain-protein"/>
</dbReference>
<feature type="non-terminal residue" evidence="8">
    <location>
        <position position="1"/>
    </location>
</feature>
<reference evidence="8" key="1">
    <citation type="submission" date="2021-02" db="EMBL/GenBank/DDBJ databases">
        <authorList>
            <person name="Nowell W R."/>
        </authorList>
    </citation>
    <scope>NUCLEOTIDE SEQUENCE</scope>
</reference>
<organism evidence="8 9">
    <name type="scientific">Didymodactylos carnosus</name>
    <dbReference type="NCBI Taxonomy" id="1234261"/>
    <lineage>
        <taxon>Eukaryota</taxon>
        <taxon>Metazoa</taxon>
        <taxon>Spiralia</taxon>
        <taxon>Gnathifera</taxon>
        <taxon>Rotifera</taxon>
        <taxon>Eurotatoria</taxon>
        <taxon>Bdelloidea</taxon>
        <taxon>Philodinida</taxon>
        <taxon>Philodinidae</taxon>
        <taxon>Didymodactylos</taxon>
    </lineage>
</organism>
<dbReference type="EMBL" id="CAJNOK010048171">
    <property type="protein sequence ID" value="CAF1590974.1"/>
    <property type="molecule type" value="Genomic_DNA"/>
</dbReference>
<evidence type="ECO:0000256" key="4">
    <source>
        <dbReference type="ARBA" id="ARBA00023212"/>
    </source>
</evidence>
<evidence type="ECO:0000313" key="8">
    <source>
        <dbReference type="EMBL" id="CAF4394723.1"/>
    </source>
</evidence>
<keyword evidence="4" id="KW-0206">Cytoskeleton</keyword>
<evidence type="ECO:0000256" key="3">
    <source>
        <dbReference type="ARBA" id="ARBA00022490"/>
    </source>
</evidence>
<evidence type="ECO:0000313" key="7">
    <source>
        <dbReference type="EMBL" id="CAF1590974.1"/>
    </source>
</evidence>
<evidence type="ECO:0000313" key="9">
    <source>
        <dbReference type="Proteomes" id="UP000682733"/>
    </source>
</evidence>
<dbReference type="PROSITE" id="PS51665">
    <property type="entry name" value="ENKURIN"/>
    <property type="match status" value="1"/>
</dbReference>
<dbReference type="InterPro" id="IPR027012">
    <property type="entry name" value="Enkurin_dom"/>
</dbReference>
<comment type="caution">
    <text evidence="8">The sequence shown here is derived from an EMBL/GenBank/DDBJ whole genome shotgun (WGS) entry which is preliminary data.</text>
</comment>
<proteinExistence type="predicted"/>
<dbReference type="GO" id="GO:0005881">
    <property type="term" value="C:cytoplasmic microtubule"/>
    <property type="evidence" value="ECO:0007669"/>
    <property type="project" value="TreeGrafter"/>
</dbReference>
<sequence length="52" mass="6130">QKDLVQRLGHLPIRNDSVTLRKTKEDLEKKIIELDEAIKIFSKPKVFIKIDE</sequence>
<accession>A0A8S2VWN3</accession>
<keyword evidence="5" id="KW-0966">Cell projection</keyword>
<evidence type="ECO:0000256" key="1">
    <source>
        <dbReference type="ARBA" id="ARBA00004138"/>
    </source>
</evidence>
<gene>
    <name evidence="7" type="ORF">OVA965_LOCUS41543</name>
    <name evidence="8" type="ORF">TMI583_LOCUS43213</name>
</gene>
<dbReference type="AlphaFoldDB" id="A0A8S2VWN3"/>
<protein>
    <recommendedName>
        <fullName evidence="6">Enkurin domain-containing protein</fullName>
    </recommendedName>
</protein>
<dbReference type="GO" id="GO:0005929">
    <property type="term" value="C:cilium"/>
    <property type="evidence" value="ECO:0007669"/>
    <property type="project" value="UniProtKB-SubCell"/>
</dbReference>
<dbReference type="Pfam" id="PF13864">
    <property type="entry name" value="Enkurin"/>
    <property type="match status" value="1"/>
</dbReference>
<dbReference type="EMBL" id="CAJOBA010071573">
    <property type="protein sequence ID" value="CAF4394723.1"/>
    <property type="molecule type" value="Genomic_DNA"/>
</dbReference>
<evidence type="ECO:0000256" key="5">
    <source>
        <dbReference type="ARBA" id="ARBA00023273"/>
    </source>
</evidence>
<comment type="subcellular location">
    <subcellularLocation>
        <location evidence="1">Cell projection</location>
        <location evidence="1">Cilium</location>
    </subcellularLocation>
    <subcellularLocation>
        <location evidence="2">Cytoplasm</location>
        <location evidence="2">Cytoskeleton</location>
    </subcellularLocation>
</comment>
<evidence type="ECO:0000256" key="2">
    <source>
        <dbReference type="ARBA" id="ARBA00004245"/>
    </source>
</evidence>
<dbReference type="PANTHER" id="PTHR21490:SF2">
    <property type="entry name" value="ENKURIN DOMAIN-CONTAINING PROTEIN 1"/>
    <property type="match status" value="1"/>
</dbReference>
<dbReference type="PANTHER" id="PTHR21490">
    <property type="entry name" value="ENKURIN-RELATED"/>
    <property type="match status" value="1"/>
</dbReference>
<dbReference type="Proteomes" id="UP000677228">
    <property type="component" value="Unassembled WGS sequence"/>
</dbReference>